<feature type="domain" description="Glycosyl transferase family 1" evidence="1">
    <location>
        <begin position="275"/>
        <end position="336"/>
    </location>
</feature>
<proteinExistence type="predicted"/>
<reference evidence="2 3" key="1">
    <citation type="submission" date="2015-12" db="EMBL/GenBank/DDBJ databases">
        <authorList>
            <person name="Shamseldin A."/>
            <person name="Moawad H."/>
            <person name="Abd El-Rahim W.M."/>
            <person name="Sadowsky M.J."/>
        </authorList>
    </citation>
    <scope>NUCLEOTIDE SEQUENCE [LARGE SCALE GENOMIC DNA]</scope>
    <source>
        <strain evidence="2 3">DG5B</strain>
    </source>
</reference>
<dbReference type="GO" id="GO:0016757">
    <property type="term" value="F:glycosyltransferase activity"/>
    <property type="evidence" value="ECO:0007669"/>
    <property type="project" value="InterPro"/>
</dbReference>
<dbReference type="Gene3D" id="3.40.50.2000">
    <property type="entry name" value="Glycogen Phosphorylase B"/>
    <property type="match status" value="1"/>
</dbReference>
<evidence type="ECO:0000313" key="2">
    <source>
        <dbReference type="EMBL" id="ALW87094.1"/>
    </source>
</evidence>
<protein>
    <submittedName>
        <fullName evidence="2">Group 1 glycosyl transferase</fullName>
    </submittedName>
</protein>
<dbReference type="SUPFAM" id="SSF53756">
    <property type="entry name" value="UDP-Glycosyltransferase/glycogen phosphorylase"/>
    <property type="match status" value="1"/>
</dbReference>
<dbReference type="STRING" id="1411621.AUC43_19660"/>
<organism evidence="2 3">
    <name type="scientific">Hymenobacter sedentarius</name>
    <dbReference type="NCBI Taxonomy" id="1411621"/>
    <lineage>
        <taxon>Bacteria</taxon>
        <taxon>Pseudomonadati</taxon>
        <taxon>Bacteroidota</taxon>
        <taxon>Cytophagia</taxon>
        <taxon>Cytophagales</taxon>
        <taxon>Hymenobacteraceae</taxon>
        <taxon>Hymenobacter</taxon>
    </lineage>
</organism>
<dbReference type="Proteomes" id="UP000059542">
    <property type="component" value="Chromosome"/>
</dbReference>
<evidence type="ECO:0000313" key="3">
    <source>
        <dbReference type="Proteomes" id="UP000059542"/>
    </source>
</evidence>
<dbReference type="KEGG" id="hyg:AUC43_19660"/>
<dbReference type="CDD" id="cd03801">
    <property type="entry name" value="GT4_PimA-like"/>
    <property type="match status" value="1"/>
</dbReference>
<evidence type="ECO:0000259" key="1">
    <source>
        <dbReference type="Pfam" id="PF00534"/>
    </source>
</evidence>
<dbReference type="AlphaFoldDB" id="A0A0U3SLP8"/>
<keyword evidence="3" id="KW-1185">Reference proteome</keyword>
<name>A0A0U3SLP8_9BACT</name>
<accession>A0A0U3SLP8</accession>
<sequence length="356" mass="40310">MRILFLVPYPAGRAPSQRFRFEQYLDELTAHGFHYHLAPFLSVATWDILYKPGRAAAKAVGILSGFMRRLKLLFTVPSYDFVFVHREAAPIGPPVFEWLIANVLRKKIIYDFDDAIWLANTSEANKIAAGVKWHHKVADICRWAYKNSCGNAYLAEYAQQYSSSTVINPTTIDTVRLHNRVRDQAAPGRLVIGWTGTHSTLKYLDQVVPVLSKLEAEGLDFEFRVISNQPPKLPLRSLVYLPWRKDTEIADLLGFHVGLMPLEDDLWAKGKCAFKALQYMALGIPALVSPVGMNSEVVEHGHNGFVCAMPIHWESSLRQLLADTGLRQQFGQMARSTIEQRYSVQSNTRNFLSLFS</sequence>
<dbReference type="Pfam" id="PF00534">
    <property type="entry name" value="Glycos_transf_1"/>
    <property type="match status" value="1"/>
</dbReference>
<gene>
    <name evidence="2" type="ORF">AUC43_19660</name>
</gene>
<dbReference type="InterPro" id="IPR001296">
    <property type="entry name" value="Glyco_trans_1"/>
</dbReference>
<keyword evidence="2" id="KW-0808">Transferase</keyword>
<dbReference type="EMBL" id="CP013909">
    <property type="protein sequence ID" value="ALW87094.1"/>
    <property type="molecule type" value="Genomic_DNA"/>
</dbReference>
<dbReference type="OrthoDB" id="9815351at2"/>
<dbReference type="RefSeq" id="WP_068197809.1">
    <property type="nucleotide sequence ID" value="NZ_CP013909.1"/>
</dbReference>